<reference evidence="2 3" key="1">
    <citation type="submission" date="2017-07" db="EMBL/GenBank/DDBJ databases">
        <title>A draft genome sequence of Komagataeibacter sucrofermentans LMG 18788.</title>
        <authorList>
            <person name="Skraban J."/>
            <person name="Cleenwerck I."/>
            <person name="Vandamme P."/>
            <person name="Trcek J."/>
        </authorList>
    </citation>
    <scope>NUCLEOTIDE SEQUENCE [LARGE SCALE GENOMIC DNA]</scope>
    <source>
        <strain evidence="2 3">LMG 18788</strain>
    </source>
</reference>
<protein>
    <recommendedName>
        <fullName evidence="1">Putative endonuclease Z1 domain-containing protein</fullName>
    </recommendedName>
</protein>
<comment type="caution">
    <text evidence="2">The sequence shown here is derived from an EMBL/GenBank/DDBJ whole genome shotgun (WGS) entry which is preliminary data.</text>
</comment>
<feature type="domain" description="Putative endonuclease Z1" evidence="1">
    <location>
        <begin position="358"/>
        <end position="574"/>
    </location>
</feature>
<evidence type="ECO:0000313" key="3">
    <source>
        <dbReference type="Proteomes" id="UP000247814"/>
    </source>
</evidence>
<dbReference type="Pfam" id="PF10593">
    <property type="entry name" value="Z1"/>
    <property type="match status" value="1"/>
</dbReference>
<evidence type="ECO:0000259" key="1">
    <source>
        <dbReference type="Pfam" id="PF10593"/>
    </source>
</evidence>
<sequence length="778" mass="87884">MSDDLVGINEIAAMAEVTTQAVANWRVRSSDFPLPLKELASGPIFRCSQIRAWLRRNKRKLGSPKILSTYYDRLKSFRDDDQALARCIEETVTSLETEATSGDRPGMLLGKIQSGKTRCFVGVIARGFDRGFDMAVVLTKGTKTLSAQTVRRLETDFKEFIEDDEFLVLDIMKLPGTLRRSELRRKIVIVAKKQSRNLDRLIEFISSHNDLHNRKVLLIDDEADLASVRFVRKKGDQNISQGAIADQIDQLRQMTQGIAFLQVTATPYSLYLQPEGYEHTTDGSTYVFKPKRPAFTKLLPIHAGYVGGDDYFGSFGTKDPRSKLLVEVTEQEQDALRRADRRRISEHNVLENDNVAGLRRAIITFIVAVGVRQWQQREAGDRPKKYAMVIHNDIQRAAHAWQDQVIDWIFSSIVSAAEKNPNLLRPLFNKAFDDLNSSVSANKGHMPPRAEAFDAFIDALQSDDVVVEKVNSDTDVMALLDTNAELKLRTPYNIWVGGNILDRGITIPNLISFYYGRNPKTMQADTVLQHSRMYGNRDRKDLAVTRFYTSRAVYERLYTINSLENSLRNAFRKGAHDAGVVFIQSDTDRRVRPCAPNKVLLSNVVTVSPEYLLLPSDFQTKGGPTMTALQKKLDHLINIDWRDIGRFVSVDRETIVAIINIIKKTMVFDAVNFEWDAMLGLIDYYTDVAKNSDNQILVWAETGRKLSRAGSGDKSGRSILGTSLRKTVLDEPRSKPALILLQQEGGRNLGWTAHKFWWPLFAAPTDSEPCIFATKVAE</sequence>
<proteinExistence type="predicted"/>
<accession>A0A318QWW2</accession>
<dbReference type="OrthoDB" id="436461at2"/>
<evidence type="ECO:0000313" key="2">
    <source>
        <dbReference type="EMBL" id="PYD77403.1"/>
    </source>
</evidence>
<dbReference type="EMBL" id="NKUA01000053">
    <property type="protein sequence ID" value="PYD77403.1"/>
    <property type="molecule type" value="Genomic_DNA"/>
</dbReference>
<dbReference type="Proteomes" id="UP000247814">
    <property type="component" value="Unassembled WGS sequence"/>
</dbReference>
<name>A0A318QWW2_9PROT</name>
<dbReference type="InterPro" id="IPR018310">
    <property type="entry name" value="Put_endonuclease_Z1-dom"/>
</dbReference>
<organism evidence="2 3">
    <name type="scientific">Komagataeibacter sucrofermentans</name>
    <dbReference type="NCBI Taxonomy" id="1053551"/>
    <lineage>
        <taxon>Bacteria</taxon>
        <taxon>Pseudomonadati</taxon>
        <taxon>Pseudomonadota</taxon>
        <taxon>Alphaproteobacteria</taxon>
        <taxon>Acetobacterales</taxon>
        <taxon>Acetobacteraceae</taxon>
        <taxon>Komagataeibacter</taxon>
    </lineage>
</organism>
<dbReference type="AlphaFoldDB" id="A0A318QWW2"/>
<keyword evidence="3" id="KW-1185">Reference proteome</keyword>
<gene>
    <name evidence="2" type="ORF">CFR77_15470</name>
</gene>
<dbReference type="RefSeq" id="WP_110570260.1">
    <property type="nucleotide sequence ID" value="NZ_CP137147.1"/>
</dbReference>